<dbReference type="Proteomes" id="UP001275440">
    <property type="component" value="Unassembled WGS sequence"/>
</dbReference>
<keyword evidence="3" id="KW-1185">Reference proteome</keyword>
<feature type="region of interest" description="Disordered" evidence="1">
    <location>
        <begin position="75"/>
        <end position="152"/>
    </location>
</feature>
<evidence type="ECO:0000313" key="3">
    <source>
        <dbReference type="Proteomes" id="UP001275440"/>
    </source>
</evidence>
<reference evidence="2 3" key="1">
    <citation type="submission" date="2019-10" db="EMBL/GenBank/DDBJ databases">
        <title>Draft Genome Assembly of Rhodococcus zopfii DSM44189.</title>
        <authorList>
            <person name="Sutton J.M."/>
            <person name="Akob D.M."/>
            <person name="Bushman T.J."/>
        </authorList>
    </citation>
    <scope>NUCLEOTIDE SEQUENCE [LARGE SCALE GENOMIC DNA]</scope>
    <source>
        <strain evidence="2 3">DSM 44189</strain>
    </source>
</reference>
<comment type="caution">
    <text evidence="2">The sequence shown here is derived from an EMBL/GenBank/DDBJ whole genome shotgun (WGS) entry which is preliminary data.</text>
</comment>
<gene>
    <name evidence="2" type="ORF">F8M49_17265</name>
</gene>
<evidence type="ECO:0000313" key="2">
    <source>
        <dbReference type="EMBL" id="MDV2476633.1"/>
    </source>
</evidence>
<feature type="compositionally biased region" description="Acidic residues" evidence="1">
    <location>
        <begin position="86"/>
        <end position="97"/>
    </location>
</feature>
<name>A0ABU3WTD2_9NOCA</name>
<organism evidence="2 3">
    <name type="scientific">Rhodococcus zopfii</name>
    <dbReference type="NCBI Taxonomy" id="43772"/>
    <lineage>
        <taxon>Bacteria</taxon>
        <taxon>Bacillati</taxon>
        <taxon>Actinomycetota</taxon>
        <taxon>Actinomycetes</taxon>
        <taxon>Mycobacteriales</taxon>
        <taxon>Nocardiaceae</taxon>
        <taxon>Rhodococcus</taxon>
    </lineage>
</organism>
<accession>A0ABU3WTD2</accession>
<sequence>MPLTRQSAAARLLDLRLRAIGVVDGMLDDESLEPAVRLRAAQLVLDRTGLGPTSRIEHEAGEIKPYERLLTEVKRDVALPPGESDQIIDAEIEEEPTPTEPAQDSPAVTAQASPAGKPTWDPNRKYTEPEPAPEPVPDPVVVAFPNRPQRFR</sequence>
<protein>
    <submittedName>
        <fullName evidence="2">Uncharacterized protein</fullName>
    </submittedName>
</protein>
<dbReference type="EMBL" id="WBMO01000001">
    <property type="protein sequence ID" value="MDV2476633.1"/>
    <property type="molecule type" value="Genomic_DNA"/>
</dbReference>
<proteinExistence type="predicted"/>
<evidence type="ECO:0000256" key="1">
    <source>
        <dbReference type="SAM" id="MobiDB-lite"/>
    </source>
</evidence>